<gene>
    <name evidence="1" type="ORF">IAD28_00275</name>
</gene>
<sequence>MPTKLISTALAAGILLSGTPSRSAYDANKDGFTSNKDLRDVLVGITTGSMAGLKSIYENGGEISIRDFNMLFSYLEENPMTGELFMKDIETTDTLPSKYSPGWVSGSPSFPTIKEYGTLTEITYYSSVCEKDRKARVYLPASYDESKSYPVLYILHGYWGHNNSMAEDAGCQNIIGKMIADGEAEEMIVVFPDIFASKKGQQDSCTGMNLENSLIYDNCVEEITTDLMPYIEENYSALTGRDHTAVCGFSMGGREALAIGLMHPDKFGYIAAFCPAPGLTPGDPNMHPGQLSEDELVFPEEYSPYLLEIFAGDDDQVVWNTPKTYSDIFTRNGVTHKYQMVSSWHGGPAIEVGTYNFAKYIFKAS</sequence>
<reference evidence="1" key="1">
    <citation type="submission" date="2020-10" db="EMBL/GenBank/DDBJ databases">
        <authorList>
            <person name="Gilroy R."/>
        </authorList>
    </citation>
    <scope>NUCLEOTIDE SEQUENCE</scope>
    <source>
        <strain evidence="1">1370</strain>
    </source>
</reference>
<dbReference type="Pfam" id="PF00756">
    <property type="entry name" value="Esterase"/>
    <property type="match status" value="1"/>
</dbReference>
<dbReference type="GO" id="GO:0016747">
    <property type="term" value="F:acyltransferase activity, transferring groups other than amino-acyl groups"/>
    <property type="evidence" value="ECO:0007669"/>
    <property type="project" value="TreeGrafter"/>
</dbReference>
<organism evidence="1 2">
    <name type="scientific">Candidatus Faeciplasma avium</name>
    <dbReference type="NCBI Taxonomy" id="2840798"/>
    <lineage>
        <taxon>Bacteria</taxon>
        <taxon>Bacillati</taxon>
        <taxon>Bacillota</taxon>
        <taxon>Clostridia</taxon>
        <taxon>Eubacteriales</taxon>
        <taxon>Oscillospiraceae</taxon>
        <taxon>Oscillospiraceae incertae sedis</taxon>
        <taxon>Candidatus Faeciplasma</taxon>
    </lineage>
</organism>
<dbReference type="PANTHER" id="PTHR48098:SF1">
    <property type="entry name" value="DIACYLGLYCEROL ACYLTRANSFERASE_MYCOLYLTRANSFERASE AG85A"/>
    <property type="match status" value="1"/>
</dbReference>
<name>A0A9D1T3D8_9FIRM</name>
<dbReference type="PANTHER" id="PTHR48098">
    <property type="entry name" value="ENTEROCHELIN ESTERASE-RELATED"/>
    <property type="match status" value="1"/>
</dbReference>
<comment type="caution">
    <text evidence="1">The sequence shown here is derived from an EMBL/GenBank/DDBJ whole genome shotgun (WGS) entry which is preliminary data.</text>
</comment>
<dbReference type="InterPro" id="IPR000801">
    <property type="entry name" value="Esterase-like"/>
</dbReference>
<proteinExistence type="predicted"/>
<protein>
    <recommendedName>
        <fullName evidence="3">Esterase</fullName>
    </recommendedName>
</protein>
<evidence type="ECO:0008006" key="3">
    <source>
        <dbReference type="Google" id="ProtNLM"/>
    </source>
</evidence>
<dbReference type="SUPFAM" id="SSF53474">
    <property type="entry name" value="alpha/beta-Hydrolases"/>
    <property type="match status" value="1"/>
</dbReference>
<dbReference type="Proteomes" id="UP000823960">
    <property type="component" value="Unassembled WGS sequence"/>
</dbReference>
<dbReference type="AlphaFoldDB" id="A0A9D1T3D8"/>
<dbReference type="EMBL" id="DVOL01000005">
    <property type="protein sequence ID" value="HIV10122.1"/>
    <property type="molecule type" value="Genomic_DNA"/>
</dbReference>
<reference evidence="1" key="2">
    <citation type="journal article" date="2021" name="PeerJ">
        <title>Extensive microbial diversity within the chicken gut microbiome revealed by metagenomics and culture.</title>
        <authorList>
            <person name="Gilroy R."/>
            <person name="Ravi A."/>
            <person name="Getino M."/>
            <person name="Pursley I."/>
            <person name="Horton D.L."/>
            <person name="Alikhan N.F."/>
            <person name="Baker D."/>
            <person name="Gharbi K."/>
            <person name="Hall N."/>
            <person name="Watson M."/>
            <person name="Adriaenssens E.M."/>
            <person name="Foster-Nyarko E."/>
            <person name="Jarju S."/>
            <person name="Secka A."/>
            <person name="Antonio M."/>
            <person name="Oren A."/>
            <person name="Chaudhuri R.R."/>
            <person name="La Ragione R."/>
            <person name="Hildebrand F."/>
            <person name="Pallen M.J."/>
        </authorList>
    </citation>
    <scope>NUCLEOTIDE SEQUENCE</scope>
    <source>
        <strain evidence="1">1370</strain>
    </source>
</reference>
<dbReference type="Gene3D" id="3.40.50.1820">
    <property type="entry name" value="alpha/beta hydrolase"/>
    <property type="match status" value="1"/>
</dbReference>
<dbReference type="InterPro" id="IPR050583">
    <property type="entry name" value="Mycobacterial_A85_antigen"/>
</dbReference>
<dbReference type="InterPro" id="IPR029058">
    <property type="entry name" value="AB_hydrolase_fold"/>
</dbReference>
<evidence type="ECO:0000313" key="2">
    <source>
        <dbReference type="Proteomes" id="UP000823960"/>
    </source>
</evidence>
<evidence type="ECO:0000313" key="1">
    <source>
        <dbReference type="EMBL" id="HIV10122.1"/>
    </source>
</evidence>
<accession>A0A9D1T3D8</accession>